<dbReference type="EMBL" id="FODT01000004">
    <property type="protein sequence ID" value="SEO69071.1"/>
    <property type="molecule type" value="Genomic_DNA"/>
</dbReference>
<dbReference type="Proteomes" id="UP000199615">
    <property type="component" value="Unassembled WGS sequence"/>
</dbReference>
<dbReference type="OrthoDB" id="8139175at2"/>
<name>A0A1H8RRH5_9BRAD</name>
<gene>
    <name evidence="1" type="ORF">SAMN05444123_10473</name>
</gene>
<evidence type="ECO:0000313" key="1">
    <source>
        <dbReference type="EMBL" id="SEO69071.1"/>
    </source>
</evidence>
<accession>A0A1H8RRH5</accession>
<keyword evidence="2" id="KW-1185">Reference proteome</keyword>
<dbReference type="AlphaFoldDB" id="A0A1H8RRH5"/>
<evidence type="ECO:0000313" key="2">
    <source>
        <dbReference type="Proteomes" id="UP000199615"/>
    </source>
</evidence>
<dbReference type="RefSeq" id="WP_011502217.1">
    <property type="nucleotide sequence ID" value="NZ_FODT01000004.1"/>
</dbReference>
<protein>
    <submittedName>
        <fullName evidence="1">Uncharacterized protein</fullName>
    </submittedName>
</protein>
<proteinExistence type="predicted"/>
<reference evidence="2" key="1">
    <citation type="submission" date="2016-10" db="EMBL/GenBank/DDBJ databases">
        <authorList>
            <person name="Varghese N."/>
            <person name="Submissions S."/>
        </authorList>
    </citation>
    <scope>NUCLEOTIDE SEQUENCE [LARGE SCALE GENOMIC DNA]</scope>
    <source>
        <strain evidence="2">DSM 123</strain>
    </source>
</reference>
<sequence>MDKLDFMNGQVKALLNFANAVIKAHPAPEQLRHHFETIARANPTSPEGLSLSEAYVDGMTDIDRKIAVALEHVIASRQR</sequence>
<organism evidence="1 2">
    <name type="scientific">Rhodopseudomonas pseudopalustris</name>
    <dbReference type="NCBI Taxonomy" id="1513892"/>
    <lineage>
        <taxon>Bacteria</taxon>
        <taxon>Pseudomonadati</taxon>
        <taxon>Pseudomonadota</taxon>
        <taxon>Alphaproteobacteria</taxon>
        <taxon>Hyphomicrobiales</taxon>
        <taxon>Nitrobacteraceae</taxon>
        <taxon>Rhodopseudomonas</taxon>
    </lineage>
</organism>